<organism evidence="2">
    <name type="scientific">viral metagenome</name>
    <dbReference type="NCBI Taxonomy" id="1070528"/>
    <lineage>
        <taxon>unclassified sequences</taxon>
        <taxon>metagenomes</taxon>
        <taxon>organismal metagenomes</taxon>
    </lineage>
</organism>
<name>A0A6C0ITA1_9ZZZZ</name>
<reference evidence="2" key="1">
    <citation type="journal article" date="2020" name="Nature">
        <title>Giant virus diversity and host interactions through global metagenomics.</title>
        <authorList>
            <person name="Schulz F."/>
            <person name="Roux S."/>
            <person name="Paez-Espino D."/>
            <person name="Jungbluth S."/>
            <person name="Walsh D.A."/>
            <person name="Denef V.J."/>
            <person name="McMahon K.D."/>
            <person name="Konstantinidis K.T."/>
            <person name="Eloe-Fadrosh E.A."/>
            <person name="Kyrpides N.C."/>
            <person name="Woyke T."/>
        </authorList>
    </citation>
    <scope>NUCLEOTIDE SEQUENCE</scope>
    <source>
        <strain evidence="2">GVMAG-M-3300024302-11</strain>
    </source>
</reference>
<accession>A0A6C0ITA1</accession>
<proteinExistence type="predicted"/>
<protein>
    <submittedName>
        <fullName evidence="2">Uncharacterized protein</fullName>
    </submittedName>
</protein>
<feature type="transmembrane region" description="Helical" evidence="1">
    <location>
        <begin position="5"/>
        <end position="25"/>
    </location>
</feature>
<keyword evidence="1" id="KW-0812">Transmembrane</keyword>
<keyword evidence="1" id="KW-0472">Membrane</keyword>
<keyword evidence="1" id="KW-1133">Transmembrane helix</keyword>
<sequence length="64" mass="7228">MISTLILTCVLYYIGISSGLIVYNLYNTTNISITNAYVLFIFFILLAYIGNPLIGIVHRIQNIK</sequence>
<dbReference type="AlphaFoldDB" id="A0A6C0ITA1"/>
<evidence type="ECO:0000256" key="1">
    <source>
        <dbReference type="SAM" id="Phobius"/>
    </source>
</evidence>
<evidence type="ECO:0000313" key="2">
    <source>
        <dbReference type="EMBL" id="QHT96272.1"/>
    </source>
</evidence>
<dbReference type="EMBL" id="MN740255">
    <property type="protein sequence ID" value="QHT96272.1"/>
    <property type="molecule type" value="Genomic_DNA"/>
</dbReference>
<feature type="transmembrane region" description="Helical" evidence="1">
    <location>
        <begin position="37"/>
        <end position="57"/>
    </location>
</feature>